<evidence type="ECO:0000256" key="6">
    <source>
        <dbReference type="ARBA" id="ARBA00022970"/>
    </source>
</evidence>
<keyword evidence="6" id="KW-0029">Amino-acid transport</keyword>
<evidence type="ECO:0000256" key="9">
    <source>
        <dbReference type="RuleBase" id="RU363032"/>
    </source>
</evidence>
<comment type="caution">
    <text evidence="11">The sequence shown here is derived from an EMBL/GenBank/DDBJ whole genome shotgun (WGS) entry which is preliminary data.</text>
</comment>
<dbReference type="PANTHER" id="PTHR30614:SF37">
    <property type="entry name" value="AMINO-ACID ABC TRANSPORTER PERMEASE PROTEIN YHDX-RELATED"/>
    <property type="match status" value="1"/>
</dbReference>
<dbReference type="AlphaFoldDB" id="A0A7Y9J5N6"/>
<keyword evidence="7 9" id="KW-1133">Transmembrane helix</keyword>
<feature type="transmembrane region" description="Helical" evidence="9">
    <location>
        <begin position="51"/>
        <end position="76"/>
    </location>
</feature>
<keyword evidence="4" id="KW-1003">Cell membrane</keyword>
<feature type="transmembrane region" description="Helical" evidence="9">
    <location>
        <begin position="121"/>
        <end position="139"/>
    </location>
</feature>
<dbReference type="InterPro" id="IPR043429">
    <property type="entry name" value="ArtM/GltK/GlnP/TcyL/YhdX-like"/>
</dbReference>
<evidence type="ECO:0000313" key="11">
    <source>
        <dbReference type="EMBL" id="NYD36337.1"/>
    </source>
</evidence>
<feature type="transmembrane region" description="Helical" evidence="9">
    <location>
        <begin position="15"/>
        <end position="39"/>
    </location>
</feature>
<dbReference type="InterPro" id="IPR035906">
    <property type="entry name" value="MetI-like_sf"/>
</dbReference>
<name>A0A7Y9J5N6_9PSEU</name>
<accession>A0A7Y9J5N6</accession>
<proteinExistence type="inferred from homology"/>
<sequence length="224" mass="23594">MNVLFDNLGEFGTRFLGTIELFVLAAIASLVLGTVLAAMRVSPVPAMRVAATGYVTLLRNTPLTLVFFFFAFGFPLLEIADLSFFTLAVVALSLYTAAFVCETVRAGITTVPPGQAEAARALGLGFGQSLTLIVLPQAIRAVVPPLTSVQIALLKNTTVAAGFSVVEAGGIYQVLSERGYSTLVGLLWVALGFVILITPLTLLQRSLERRWSASSGGAVKAGAR</sequence>
<evidence type="ECO:0000256" key="5">
    <source>
        <dbReference type="ARBA" id="ARBA00022692"/>
    </source>
</evidence>
<evidence type="ECO:0000256" key="7">
    <source>
        <dbReference type="ARBA" id="ARBA00022989"/>
    </source>
</evidence>
<dbReference type="SUPFAM" id="SSF161098">
    <property type="entry name" value="MetI-like"/>
    <property type="match status" value="1"/>
</dbReference>
<keyword evidence="3 9" id="KW-0813">Transport</keyword>
<feature type="transmembrane region" description="Helical" evidence="9">
    <location>
        <begin position="82"/>
        <end position="101"/>
    </location>
</feature>
<evidence type="ECO:0000313" key="12">
    <source>
        <dbReference type="Proteomes" id="UP000535890"/>
    </source>
</evidence>
<protein>
    <submittedName>
        <fullName evidence="11">Glutamate transport system permease protein</fullName>
    </submittedName>
</protein>
<dbReference type="NCBIfam" id="TIGR01726">
    <property type="entry name" value="HEQRo_perm_3TM"/>
    <property type="match status" value="1"/>
</dbReference>
<dbReference type="PROSITE" id="PS50928">
    <property type="entry name" value="ABC_TM1"/>
    <property type="match status" value="1"/>
</dbReference>
<evidence type="ECO:0000256" key="2">
    <source>
        <dbReference type="ARBA" id="ARBA00010072"/>
    </source>
</evidence>
<feature type="transmembrane region" description="Helical" evidence="9">
    <location>
        <begin position="183"/>
        <end position="203"/>
    </location>
</feature>
<dbReference type="RefSeq" id="WP_179794029.1">
    <property type="nucleotide sequence ID" value="NZ_BAABHP010000028.1"/>
</dbReference>
<comment type="similarity">
    <text evidence="2">Belongs to the binding-protein-dependent transport system permease family. HisMQ subfamily.</text>
</comment>
<dbReference type="CDD" id="cd06261">
    <property type="entry name" value="TM_PBP2"/>
    <property type="match status" value="1"/>
</dbReference>
<evidence type="ECO:0000256" key="3">
    <source>
        <dbReference type="ARBA" id="ARBA00022448"/>
    </source>
</evidence>
<organism evidence="11 12">
    <name type="scientific">Actinomycetospora corticicola</name>
    <dbReference type="NCBI Taxonomy" id="663602"/>
    <lineage>
        <taxon>Bacteria</taxon>
        <taxon>Bacillati</taxon>
        <taxon>Actinomycetota</taxon>
        <taxon>Actinomycetes</taxon>
        <taxon>Pseudonocardiales</taxon>
        <taxon>Pseudonocardiaceae</taxon>
        <taxon>Actinomycetospora</taxon>
    </lineage>
</organism>
<evidence type="ECO:0000256" key="8">
    <source>
        <dbReference type="ARBA" id="ARBA00023136"/>
    </source>
</evidence>
<comment type="subcellular location">
    <subcellularLocation>
        <location evidence="1 9">Cell membrane</location>
        <topology evidence="1 9">Multi-pass membrane protein</topology>
    </subcellularLocation>
</comment>
<keyword evidence="12" id="KW-1185">Reference proteome</keyword>
<evidence type="ECO:0000259" key="10">
    <source>
        <dbReference type="PROSITE" id="PS50928"/>
    </source>
</evidence>
<dbReference type="Proteomes" id="UP000535890">
    <property type="component" value="Unassembled WGS sequence"/>
</dbReference>
<feature type="domain" description="ABC transmembrane type-1" evidence="10">
    <location>
        <begin position="15"/>
        <end position="204"/>
    </location>
</feature>
<dbReference type="GO" id="GO:0043190">
    <property type="term" value="C:ATP-binding cassette (ABC) transporter complex"/>
    <property type="evidence" value="ECO:0007669"/>
    <property type="project" value="InterPro"/>
</dbReference>
<dbReference type="Gene3D" id="1.10.3720.10">
    <property type="entry name" value="MetI-like"/>
    <property type="match status" value="1"/>
</dbReference>
<dbReference type="Pfam" id="PF00528">
    <property type="entry name" value="BPD_transp_1"/>
    <property type="match status" value="1"/>
</dbReference>
<dbReference type="InterPro" id="IPR010065">
    <property type="entry name" value="AA_ABC_transptr_permease_3TM"/>
</dbReference>
<dbReference type="GO" id="GO:0022857">
    <property type="term" value="F:transmembrane transporter activity"/>
    <property type="evidence" value="ECO:0007669"/>
    <property type="project" value="InterPro"/>
</dbReference>
<evidence type="ECO:0000256" key="4">
    <source>
        <dbReference type="ARBA" id="ARBA00022475"/>
    </source>
</evidence>
<reference evidence="11 12" key="1">
    <citation type="submission" date="2020-07" db="EMBL/GenBank/DDBJ databases">
        <title>Sequencing the genomes of 1000 actinobacteria strains.</title>
        <authorList>
            <person name="Klenk H.-P."/>
        </authorList>
    </citation>
    <scope>NUCLEOTIDE SEQUENCE [LARGE SCALE GENOMIC DNA]</scope>
    <source>
        <strain evidence="11 12">DSM 45772</strain>
    </source>
</reference>
<dbReference type="EMBL" id="JACCBN010000001">
    <property type="protein sequence ID" value="NYD36337.1"/>
    <property type="molecule type" value="Genomic_DNA"/>
</dbReference>
<dbReference type="InterPro" id="IPR000515">
    <property type="entry name" value="MetI-like"/>
</dbReference>
<dbReference type="PANTHER" id="PTHR30614">
    <property type="entry name" value="MEMBRANE COMPONENT OF AMINO ACID ABC TRANSPORTER"/>
    <property type="match status" value="1"/>
</dbReference>
<gene>
    <name evidence="11" type="ORF">BJ983_002439</name>
</gene>
<keyword evidence="5 9" id="KW-0812">Transmembrane</keyword>
<evidence type="ECO:0000256" key="1">
    <source>
        <dbReference type="ARBA" id="ARBA00004651"/>
    </source>
</evidence>
<dbReference type="GO" id="GO:0006865">
    <property type="term" value="P:amino acid transport"/>
    <property type="evidence" value="ECO:0007669"/>
    <property type="project" value="UniProtKB-KW"/>
</dbReference>
<keyword evidence="8 9" id="KW-0472">Membrane</keyword>